<evidence type="ECO:0000256" key="5">
    <source>
        <dbReference type="HAMAP-Rule" id="MF_01080"/>
    </source>
</evidence>
<organism evidence="8 9">
    <name type="scientific">Neogemmobacter tilapiae</name>
    <dbReference type="NCBI Taxonomy" id="875041"/>
    <lineage>
        <taxon>Bacteria</taxon>
        <taxon>Pseudomonadati</taxon>
        <taxon>Pseudomonadota</taxon>
        <taxon>Alphaproteobacteria</taxon>
        <taxon>Rhodobacterales</taxon>
        <taxon>Paracoccaceae</taxon>
        <taxon>Neogemmobacter</taxon>
    </lineage>
</organism>
<dbReference type="NCBIfam" id="TIGR00431">
    <property type="entry name" value="TruB"/>
    <property type="match status" value="1"/>
</dbReference>
<evidence type="ECO:0000259" key="6">
    <source>
        <dbReference type="Pfam" id="PF01509"/>
    </source>
</evidence>
<accession>A0A918WL76</accession>
<evidence type="ECO:0000256" key="3">
    <source>
        <dbReference type="ARBA" id="ARBA00022694"/>
    </source>
</evidence>
<evidence type="ECO:0000256" key="4">
    <source>
        <dbReference type="ARBA" id="ARBA00023235"/>
    </source>
</evidence>
<dbReference type="PANTHER" id="PTHR13767">
    <property type="entry name" value="TRNA-PSEUDOURIDINE SYNTHASE"/>
    <property type="match status" value="1"/>
</dbReference>
<dbReference type="RefSeq" id="WP_189411501.1">
    <property type="nucleotide sequence ID" value="NZ_BMYJ01000005.1"/>
</dbReference>
<gene>
    <name evidence="5 8" type="primary">truB</name>
    <name evidence="8" type="ORF">GCM10007315_19890</name>
</gene>
<evidence type="ECO:0000256" key="2">
    <source>
        <dbReference type="ARBA" id="ARBA00005642"/>
    </source>
</evidence>
<dbReference type="PANTHER" id="PTHR13767:SF2">
    <property type="entry name" value="PSEUDOURIDYLATE SYNTHASE TRUB1"/>
    <property type="match status" value="1"/>
</dbReference>
<dbReference type="InterPro" id="IPR014780">
    <property type="entry name" value="tRNA_psdUridine_synth_TruB"/>
</dbReference>
<dbReference type="GO" id="GO:0003723">
    <property type="term" value="F:RNA binding"/>
    <property type="evidence" value="ECO:0007669"/>
    <property type="project" value="InterPro"/>
</dbReference>
<feature type="domain" description="tRNA pseudouridylate synthase B C-terminal" evidence="7">
    <location>
        <begin position="181"/>
        <end position="238"/>
    </location>
</feature>
<dbReference type="HAMAP" id="MF_01080">
    <property type="entry name" value="TruB_bact"/>
    <property type="match status" value="1"/>
</dbReference>
<dbReference type="GO" id="GO:0160148">
    <property type="term" value="F:tRNA pseudouridine(55) synthase activity"/>
    <property type="evidence" value="ECO:0007669"/>
    <property type="project" value="UniProtKB-EC"/>
</dbReference>
<comment type="similarity">
    <text evidence="2 5">Belongs to the pseudouridine synthase TruB family. Type 1 subfamily.</text>
</comment>
<comment type="caution">
    <text evidence="8">The sequence shown here is derived from an EMBL/GenBank/DDBJ whole genome shotgun (WGS) entry which is preliminary data.</text>
</comment>
<dbReference type="CDD" id="cd02573">
    <property type="entry name" value="PseudoU_synth_EcTruB"/>
    <property type="match status" value="1"/>
</dbReference>
<keyword evidence="4 5" id="KW-0413">Isomerase</keyword>
<dbReference type="EC" id="5.4.99.25" evidence="5"/>
<dbReference type="Pfam" id="PF16198">
    <property type="entry name" value="TruB_C_2"/>
    <property type="match status" value="1"/>
</dbReference>
<feature type="active site" description="Nucleophile" evidence="5">
    <location>
        <position position="47"/>
    </location>
</feature>
<evidence type="ECO:0000313" key="8">
    <source>
        <dbReference type="EMBL" id="GHC56556.1"/>
    </source>
</evidence>
<name>A0A918WL76_9RHOB</name>
<dbReference type="Proteomes" id="UP000638981">
    <property type="component" value="Unassembled WGS sequence"/>
</dbReference>
<proteinExistence type="inferred from homology"/>
<reference evidence="8" key="1">
    <citation type="journal article" date="2014" name="Int. J. Syst. Evol. Microbiol.">
        <title>Complete genome sequence of Corynebacterium casei LMG S-19264T (=DSM 44701T), isolated from a smear-ripened cheese.</title>
        <authorList>
            <consortium name="US DOE Joint Genome Institute (JGI-PGF)"/>
            <person name="Walter F."/>
            <person name="Albersmeier A."/>
            <person name="Kalinowski J."/>
            <person name="Ruckert C."/>
        </authorList>
    </citation>
    <scope>NUCLEOTIDE SEQUENCE</scope>
    <source>
        <strain evidence="8">KCTC 23310</strain>
    </source>
</reference>
<dbReference type="GO" id="GO:0031119">
    <property type="term" value="P:tRNA pseudouridine synthesis"/>
    <property type="evidence" value="ECO:0007669"/>
    <property type="project" value="UniProtKB-UniRule"/>
</dbReference>
<evidence type="ECO:0000313" key="9">
    <source>
        <dbReference type="Proteomes" id="UP000638981"/>
    </source>
</evidence>
<comment type="function">
    <text evidence="5">Responsible for synthesis of pseudouridine from uracil-55 in the psi GC loop of transfer RNAs.</text>
</comment>
<comment type="catalytic activity">
    <reaction evidence="1 5">
        <text>uridine(55) in tRNA = pseudouridine(55) in tRNA</text>
        <dbReference type="Rhea" id="RHEA:42532"/>
        <dbReference type="Rhea" id="RHEA-COMP:10101"/>
        <dbReference type="Rhea" id="RHEA-COMP:10102"/>
        <dbReference type="ChEBI" id="CHEBI:65314"/>
        <dbReference type="ChEBI" id="CHEBI:65315"/>
        <dbReference type="EC" id="5.4.99.25"/>
    </reaction>
</comment>
<keyword evidence="9" id="KW-1185">Reference proteome</keyword>
<keyword evidence="3 5" id="KW-0819">tRNA processing</keyword>
<evidence type="ECO:0000256" key="1">
    <source>
        <dbReference type="ARBA" id="ARBA00000385"/>
    </source>
</evidence>
<feature type="domain" description="Pseudouridine synthase II N-terminal" evidence="6">
    <location>
        <begin position="32"/>
        <end position="180"/>
    </location>
</feature>
<evidence type="ECO:0000259" key="7">
    <source>
        <dbReference type="Pfam" id="PF16198"/>
    </source>
</evidence>
<dbReference type="GO" id="GO:1990481">
    <property type="term" value="P:mRNA pseudouridine synthesis"/>
    <property type="evidence" value="ECO:0007669"/>
    <property type="project" value="TreeGrafter"/>
</dbReference>
<dbReference type="InterPro" id="IPR020103">
    <property type="entry name" value="PsdUridine_synth_cat_dom_sf"/>
</dbReference>
<dbReference type="InterPro" id="IPR002501">
    <property type="entry name" value="PsdUridine_synth_N"/>
</dbReference>
<dbReference type="EMBL" id="BMYJ01000005">
    <property type="protein sequence ID" value="GHC56556.1"/>
    <property type="molecule type" value="Genomic_DNA"/>
</dbReference>
<dbReference type="Pfam" id="PF01509">
    <property type="entry name" value="TruB_N"/>
    <property type="match status" value="1"/>
</dbReference>
<protein>
    <recommendedName>
        <fullName evidence="5">tRNA pseudouridine synthase B</fullName>
        <ecNumber evidence="5">5.4.99.25</ecNumber>
    </recommendedName>
    <alternativeName>
        <fullName evidence="5">tRNA pseudouridine(55) synthase</fullName>
        <shortName evidence="5">Psi55 synthase</shortName>
    </alternativeName>
    <alternativeName>
        <fullName evidence="5">tRNA pseudouridylate synthase</fullName>
    </alternativeName>
    <alternativeName>
        <fullName evidence="5">tRNA-uridine isomerase</fullName>
    </alternativeName>
</protein>
<sequence>MARGKKGRPVNGWLVIDKPAGVGSTPLVAKVRWLLQAQKAGHAGTLDPAATGVLAIALGEATKTVPYVTDASKGYRFLVRWGASTTTDDAEGAIVETRDLRPTREQIESALPAFRGLIRQVPPQVSAVRVDGERAYDLAREGVEMELAARDLLVERLVLVEAPDADTALFEMDCGKGGYVRSIARDLGQALGCLGHVVWLRREWSGPFDAADGLAPTTLDDLTTETLEAALLPVSIALEGIPRVEATESGQVRLKNGNAGQVISPPGLQWGELVQVWRGDDLLALGRYQGGEVAPERVFNL</sequence>
<dbReference type="SUPFAM" id="SSF55120">
    <property type="entry name" value="Pseudouridine synthase"/>
    <property type="match status" value="1"/>
</dbReference>
<reference evidence="8" key="2">
    <citation type="submission" date="2020-09" db="EMBL/GenBank/DDBJ databases">
        <authorList>
            <person name="Sun Q."/>
            <person name="Kim S."/>
        </authorList>
    </citation>
    <scope>NUCLEOTIDE SEQUENCE</scope>
    <source>
        <strain evidence="8">KCTC 23310</strain>
    </source>
</reference>
<dbReference type="AlphaFoldDB" id="A0A918WL76"/>
<dbReference type="Gene3D" id="3.30.2350.10">
    <property type="entry name" value="Pseudouridine synthase"/>
    <property type="match status" value="1"/>
</dbReference>
<dbReference type="InterPro" id="IPR032819">
    <property type="entry name" value="TruB_C"/>
</dbReference>